<accession>A0AAE1M8P3</accession>
<comment type="caution">
    <text evidence="2">The sequence shown here is derived from an EMBL/GenBank/DDBJ whole genome shotgun (WGS) entry which is preliminary data.</text>
</comment>
<dbReference type="EMBL" id="JAWXYG010000012">
    <property type="protein sequence ID" value="KAK4256750.1"/>
    <property type="molecule type" value="Genomic_DNA"/>
</dbReference>
<name>A0AAE1M8P3_9FABA</name>
<proteinExistence type="predicted"/>
<evidence type="ECO:0000313" key="3">
    <source>
        <dbReference type="Proteomes" id="UP001293593"/>
    </source>
</evidence>
<gene>
    <name evidence="2" type="ORF">QN277_006435</name>
</gene>
<organism evidence="2 3">
    <name type="scientific">Acacia crassicarpa</name>
    <name type="common">northern wattle</name>
    <dbReference type="NCBI Taxonomy" id="499986"/>
    <lineage>
        <taxon>Eukaryota</taxon>
        <taxon>Viridiplantae</taxon>
        <taxon>Streptophyta</taxon>
        <taxon>Embryophyta</taxon>
        <taxon>Tracheophyta</taxon>
        <taxon>Spermatophyta</taxon>
        <taxon>Magnoliopsida</taxon>
        <taxon>eudicotyledons</taxon>
        <taxon>Gunneridae</taxon>
        <taxon>Pentapetalae</taxon>
        <taxon>rosids</taxon>
        <taxon>fabids</taxon>
        <taxon>Fabales</taxon>
        <taxon>Fabaceae</taxon>
        <taxon>Caesalpinioideae</taxon>
        <taxon>mimosoid clade</taxon>
        <taxon>Acacieae</taxon>
        <taxon>Acacia</taxon>
    </lineage>
</organism>
<dbReference type="Proteomes" id="UP001293593">
    <property type="component" value="Unassembled WGS sequence"/>
</dbReference>
<feature type="compositionally biased region" description="Basic and acidic residues" evidence="1">
    <location>
        <begin position="63"/>
        <end position="78"/>
    </location>
</feature>
<keyword evidence="3" id="KW-1185">Reference proteome</keyword>
<protein>
    <submittedName>
        <fullName evidence="2">Uncharacterized protein</fullName>
    </submittedName>
</protein>
<evidence type="ECO:0000313" key="2">
    <source>
        <dbReference type="EMBL" id="KAK4256750.1"/>
    </source>
</evidence>
<dbReference type="AlphaFoldDB" id="A0AAE1M8P3"/>
<sequence>MGCVNAKPSPSRDEKWKNSGYVSQSRSAIHTSRSYNNQRPFSDNKLQNRISTSRTAGNGGGGVREEARGERVVGGAEKHEVGNVSKRFADKKIGKDVYVGAWPKWLVDNIPAHVLDVLVPKSADCYEMLAKVTNQPTY</sequence>
<feature type="compositionally biased region" description="Polar residues" evidence="1">
    <location>
        <begin position="20"/>
        <end position="55"/>
    </location>
</feature>
<feature type="region of interest" description="Disordered" evidence="1">
    <location>
        <begin position="1"/>
        <end position="78"/>
    </location>
</feature>
<evidence type="ECO:0000256" key="1">
    <source>
        <dbReference type="SAM" id="MobiDB-lite"/>
    </source>
</evidence>
<reference evidence="2" key="1">
    <citation type="submission" date="2023-10" db="EMBL/GenBank/DDBJ databases">
        <title>Chromosome-level genome of the transformable northern wattle, Acacia crassicarpa.</title>
        <authorList>
            <person name="Massaro I."/>
            <person name="Sinha N.R."/>
            <person name="Poethig S."/>
            <person name="Leichty A.R."/>
        </authorList>
    </citation>
    <scope>NUCLEOTIDE SEQUENCE</scope>
    <source>
        <strain evidence="2">Acra3RX</strain>
        <tissue evidence="2">Leaf</tissue>
    </source>
</reference>